<evidence type="ECO:0000256" key="3">
    <source>
        <dbReference type="ARBA" id="ARBA00023163"/>
    </source>
</evidence>
<organism evidence="7 8">
    <name type="scientific">Dyadobacter endophyticus</name>
    <dbReference type="NCBI Taxonomy" id="1749036"/>
    <lineage>
        <taxon>Bacteria</taxon>
        <taxon>Pseudomonadati</taxon>
        <taxon>Bacteroidota</taxon>
        <taxon>Cytophagia</taxon>
        <taxon>Cytophagales</taxon>
        <taxon>Spirosomataceae</taxon>
        <taxon>Dyadobacter</taxon>
    </lineage>
</organism>
<keyword evidence="3" id="KW-0804">Transcription</keyword>
<dbReference type="SMART" id="SM00342">
    <property type="entry name" value="HTH_ARAC"/>
    <property type="match status" value="1"/>
</dbReference>
<dbReference type="PROSITE" id="PS00041">
    <property type="entry name" value="HTH_ARAC_FAMILY_1"/>
    <property type="match status" value="1"/>
</dbReference>
<dbReference type="PROSITE" id="PS50110">
    <property type="entry name" value="RESPONSE_REGULATORY"/>
    <property type="match status" value="1"/>
</dbReference>
<dbReference type="PANTHER" id="PTHR43280">
    <property type="entry name" value="ARAC-FAMILY TRANSCRIPTIONAL REGULATOR"/>
    <property type="match status" value="1"/>
</dbReference>
<dbReference type="Gene3D" id="1.10.10.60">
    <property type="entry name" value="Homeodomain-like"/>
    <property type="match status" value="1"/>
</dbReference>
<dbReference type="PROSITE" id="PS01124">
    <property type="entry name" value="HTH_ARAC_FAMILY_2"/>
    <property type="match status" value="1"/>
</dbReference>
<evidence type="ECO:0000256" key="4">
    <source>
        <dbReference type="PROSITE-ProRule" id="PRU00169"/>
    </source>
</evidence>
<feature type="modified residue" description="4-aspartylphosphate" evidence="4">
    <location>
        <position position="56"/>
    </location>
</feature>
<dbReference type="RefSeq" id="WP_188931805.1">
    <property type="nucleotide sequence ID" value="NZ_BMIA01000001.1"/>
</dbReference>
<feature type="domain" description="HTH araC/xylS-type" evidence="5">
    <location>
        <begin position="149"/>
        <end position="248"/>
    </location>
</feature>
<dbReference type="InterPro" id="IPR001789">
    <property type="entry name" value="Sig_transdc_resp-reg_receiver"/>
</dbReference>
<accession>A0ABQ1YQG5</accession>
<dbReference type="Proteomes" id="UP000600214">
    <property type="component" value="Unassembled WGS sequence"/>
</dbReference>
<dbReference type="InterPro" id="IPR018060">
    <property type="entry name" value="HTH_AraC"/>
</dbReference>
<sequence length="250" mass="27630">MNSEDGRLILIIENSINPYNLGRNISRNSFRVIESNGGEEGLSLARQLKPDLVICDISTSSVGGMSICTELKSDAATSHASVILLGPVSQQIDGLRAGADDYISLPFDSQVLGLKIENLIRSRDAMRGKVVQEMSAQSESNGLNDQFLEKLEQLILENIADPDFGVHEMAFQIGISVSVLYRKLRLRTGATVNEFVKTIRMKGAMKLLETGIYNVAEVAAAIGYEDSKYFSKEFRKFFGETPTEVKRRTK</sequence>
<keyword evidence="2" id="KW-0238">DNA-binding</keyword>
<feature type="domain" description="Response regulatory" evidence="6">
    <location>
        <begin position="7"/>
        <end position="120"/>
    </location>
</feature>
<protein>
    <submittedName>
        <fullName evidence="7">Uncharacterized protein</fullName>
    </submittedName>
</protein>
<keyword evidence="1" id="KW-0805">Transcription regulation</keyword>
<dbReference type="EMBL" id="BMIA01000001">
    <property type="protein sequence ID" value="GGH33033.1"/>
    <property type="molecule type" value="Genomic_DNA"/>
</dbReference>
<evidence type="ECO:0000313" key="7">
    <source>
        <dbReference type="EMBL" id="GGH33033.1"/>
    </source>
</evidence>
<dbReference type="Pfam" id="PF00072">
    <property type="entry name" value="Response_reg"/>
    <property type="match status" value="1"/>
</dbReference>
<reference evidence="8" key="1">
    <citation type="journal article" date="2019" name="Int. J. Syst. Evol. Microbiol.">
        <title>The Global Catalogue of Microorganisms (GCM) 10K type strain sequencing project: providing services to taxonomists for standard genome sequencing and annotation.</title>
        <authorList>
            <consortium name="The Broad Institute Genomics Platform"/>
            <consortium name="The Broad Institute Genome Sequencing Center for Infectious Disease"/>
            <person name="Wu L."/>
            <person name="Ma J."/>
        </authorList>
    </citation>
    <scope>NUCLEOTIDE SEQUENCE [LARGE SCALE GENOMIC DNA]</scope>
    <source>
        <strain evidence="8">CGMCC 1.15288</strain>
    </source>
</reference>
<evidence type="ECO:0000256" key="1">
    <source>
        <dbReference type="ARBA" id="ARBA00023015"/>
    </source>
</evidence>
<dbReference type="Pfam" id="PF12833">
    <property type="entry name" value="HTH_18"/>
    <property type="match status" value="1"/>
</dbReference>
<evidence type="ECO:0000313" key="8">
    <source>
        <dbReference type="Proteomes" id="UP000600214"/>
    </source>
</evidence>
<evidence type="ECO:0000259" key="5">
    <source>
        <dbReference type="PROSITE" id="PS01124"/>
    </source>
</evidence>
<dbReference type="InterPro" id="IPR020449">
    <property type="entry name" value="Tscrpt_reg_AraC-type_HTH"/>
</dbReference>
<gene>
    <name evidence="7" type="ORF">GCM10007423_23000</name>
</gene>
<dbReference type="PRINTS" id="PR00032">
    <property type="entry name" value="HTHARAC"/>
</dbReference>
<keyword evidence="4" id="KW-0597">Phosphoprotein</keyword>
<dbReference type="InterPro" id="IPR009057">
    <property type="entry name" value="Homeodomain-like_sf"/>
</dbReference>
<dbReference type="SUPFAM" id="SSF46689">
    <property type="entry name" value="Homeodomain-like"/>
    <property type="match status" value="1"/>
</dbReference>
<dbReference type="InterPro" id="IPR018062">
    <property type="entry name" value="HTH_AraC-typ_CS"/>
</dbReference>
<dbReference type="Gene3D" id="3.40.50.2300">
    <property type="match status" value="1"/>
</dbReference>
<evidence type="ECO:0000259" key="6">
    <source>
        <dbReference type="PROSITE" id="PS50110"/>
    </source>
</evidence>
<dbReference type="SUPFAM" id="SSF52172">
    <property type="entry name" value="CheY-like"/>
    <property type="match status" value="1"/>
</dbReference>
<dbReference type="InterPro" id="IPR011006">
    <property type="entry name" value="CheY-like_superfamily"/>
</dbReference>
<dbReference type="PANTHER" id="PTHR43280:SF10">
    <property type="entry name" value="REGULATORY PROTEIN POCR"/>
    <property type="match status" value="1"/>
</dbReference>
<name>A0ABQ1YQG5_9BACT</name>
<proteinExistence type="predicted"/>
<comment type="caution">
    <text evidence="7">The sequence shown here is derived from an EMBL/GenBank/DDBJ whole genome shotgun (WGS) entry which is preliminary data.</text>
</comment>
<dbReference type="SMART" id="SM00448">
    <property type="entry name" value="REC"/>
    <property type="match status" value="1"/>
</dbReference>
<evidence type="ECO:0000256" key="2">
    <source>
        <dbReference type="ARBA" id="ARBA00023125"/>
    </source>
</evidence>
<keyword evidence="8" id="KW-1185">Reference proteome</keyword>